<keyword evidence="4" id="KW-0378">Hydrolase</keyword>
<dbReference type="Pfam" id="PF25399">
    <property type="entry name" value="DeaD_dimer"/>
    <property type="match status" value="1"/>
</dbReference>
<dbReference type="GO" id="GO:0005829">
    <property type="term" value="C:cytosol"/>
    <property type="evidence" value="ECO:0007669"/>
    <property type="project" value="TreeGrafter"/>
</dbReference>
<dbReference type="Gene3D" id="3.40.50.300">
    <property type="entry name" value="P-loop containing nucleotide triphosphate hydrolases"/>
    <property type="match status" value="2"/>
</dbReference>
<dbReference type="STRING" id="679926.Mpet_0665"/>
<proteinExistence type="predicted"/>
<dbReference type="InterPro" id="IPR001650">
    <property type="entry name" value="Helicase_C-like"/>
</dbReference>
<dbReference type="OrthoDB" id="4631at2157"/>
<sequence length="536" mass="60367">MVSFLKFNELNISPEILRAIEDMGFEEPTPIQQRSIPLILSGRDVTGQAQTGTGKTAAFAIPLIEKIEPEKCSVQSIVLSPTRELTIQISEEFNRLLKYRKDIRVLPVYGGQAIERQLHELKKGVHIIIGTPGRVMDHMKRGTLSLSGIKTVVLDEADQMLEMGFREDMEEILSKAPGERQTILFSATMPKPILKISKSFQKKPEFVTINPGQLTVPLIEQKYLEVREKDKLEVLCRLIDINSSDLSMIFCNTKKAVDELSEMLRSRGYFAEGLHGDMKQQQRDRVMSRFRSGSIDILIATDVAARGIDIDDIDVVYNYDVPQDVEYYIHRIGRTGRAGKSGMSYTFVSPKEIYKLRMIKKIAKVNIVRIAIPNAADVENSRIEKVLDRVKSIINEEDIGLYIPAVERLMEEDYTLSEISAALLKIQLEGSSGKVQPGEEFEPGDTGAEPGMVRFFVNIGKNKGVRPSDFVGAIAGEAEIPGNEIGAINIMKDFSFVEIPEQYAKTVFEVMNRGTIRGNEVSFEPARRERKQRSRY</sequence>
<dbReference type="HOGENOM" id="CLU_003041_21_1_2"/>
<dbReference type="InterPro" id="IPR012677">
    <property type="entry name" value="Nucleotide-bd_a/b_plait_sf"/>
</dbReference>
<dbReference type="InterPro" id="IPR057325">
    <property type="entry name" value="DeaD_dimer"/>
</dbReference>
<dbReference type="Proteomes" id="UP000006565">
    <property type="component" value="Chromosome"/>
</dbReference>
<dbReference type="SMART" id="SM00490">
    <property type="entry name" value="HELICc"/>
    <property type="match status" value="1"/>
</dbReference>
<dbReference type="Gene3D" id="3.30.70.330">
    <property type="match status" value="1"/>
</dbReference>
<evidence type="ECO:0000256" key="6">
    <source>
        <dbReference type="ARBA" id="ARBA00022840"/>
    </source>
</evidence>
<dbReference type="SMART" id="SM00487">
    <property type="entry name" value="DEXDc"/>
    <property type="match status" value="1"/>
</dbReference>
<reference evidence="12 13" key="1">
    <citation type="journal article" date="2010" name="Stand. Genomic Sci.">
        <title>Complete genome sequence of Methanoplanus petrolearius type strain (SEBR 4847).</title>
        <authorList>
            <person name="Brambilla E."/>
            <person name="Djao O.D."/>
            <person name="Daligault H."/>
            <person name="Lapidus A."/>
            <person name="Lucas S."/>
            <person name="Hammon N."/>
            <person name="Nolan M."/>
            <person name="Tice H."/>
            <person name="Cheng J.F."/>
            <person name="Han C."/>
            <person name="Tapia R."/>
            <person name="Goodwin L."/>
            <person name="Pitluck S."/>
            <person name="Liolios K."/>
            <person name="Ivanova N."/>
            <person name="Mavromatis K."/>
            <person name="Mikhailova N."/>
            <person name="Pati A."/>
            <person name="Chen A."/>
            <person name="Palaniappan K."/>
            <person name="Land M."/>
            <person name="Hauser L."/>
            <person name="Chang Y.J."/>
            <person name="Jeffries C.D."/>
            <person name="Rohde M."/>
            <person name="Spring S."/>
            <person name="Sikorski J."/>
            <person name="Goker M."/>
            <person name="Woyke T."/>
            <person name="Bristow J."/>
            <person name="Eisen J.A."/>
            <person name="Markowitz V."/>
            <person name="Hugenholtz P."/>
            <person name="Kyrpides N.C."/>
            <person name="Klenk H.P."/>
        </authorList>
    </citation>
    <scope>NUCLEOTIDE SEQUENCE [LARGE SCALE GENOMIC DNA]</scope>
    <source>
        <strain evidence="13">DSM 11571 / OCM 486 / SEBR 4847</strain>
    </source>
</reference>
<dbReference type="EMBL" id="CP002117">
    <property type="protein sequence ID" value="ADN35439.1"/>
    <property type="molecule type" value="Genomic_DNA"/>
</dbReference>
<dbReference type="EC" id="3.6.4.13" evidence="1"/>
<dbReference type="KEGG" id="mpi:Mpet_0665"/>
<evidence type="ECO:0000256" key="2">
    <source>
        <dbReference type="ARBA" id="ARBA00022490"/>
    </source>
</evidence>
<dbReference type="CDD" id="cd12252">
    <property type="entry name" value="RRM_DbpA"/>
    <property type="match status" value="1"/>
</dbReference>
<dbReference type="FunFam" id="3.40.50.300:FF:000108">
    <property type="entry name" value="ATP-dependent RNA helicase RhlE"/>
    <property type="match status" value="1"/>
</dbReference>
<dbReference type="PANTHER" id="PTHR47963">
    <property type="entry name" value="DEAD-BOX ATP-DEPENDENT RNA HELICASE 47, MITOCHONDRIAL"/>
    <property type="match status" value="1"/>
</dbReference>
<feature type="domain" description="DEAD-box RNA helicase Q" evidence="11">
    <location>
        <begin position="5"/>
        <end position="33"/>
    </location>
</feature>
<keyword evidence="5 12" id="KW-0347">Helicase</keyword>
<keyword evidence="6" id="KW-0067">ATP-binding</keyword>
<dbReference type="PROSITE" id="PS51195">
    <property type="entry name" value="Q_MOTIF"/>
    <property type="match status" value="1"/>
</dbReference>
<keyword evidence="3" id="KW-0547">Nucleotide-binding</keyword>
<evidence type="ECO:0000256" key="3">
    <source>
        <dbReference type="ARBA" id="ARBA00022741"/>
    </source>
</evidence>
<dbReference type="InterPro" id="IPR050547">
    <property type="entry name" value="DEAD_box_RNA_helicases"/>
</dbReference>
<dbReference type="GO" id="GO:0005524">
    <property type="term" value="F:ATP binding"/>
    <property type="evidence" value="ECO:0007669"/>
    <property type="project" value="UniProtKB-KW"/>
</dbReference>
<keyword evidence="7" id="KW-0346">Stress response</keyword>
<dbReference type="InterPro" id="IPR044742">
    <property type="entry name" value="DEAD/DEAH_RhlB"/>
</dbReference>
<dbReference type="GO" id="GO:0005840">
    <property type="term" value="C:ribosome"/>
    <property type="evidence" value="ECO:0007669"/>
    <property type="project" value="TreeGrafter"/>
</dbReference>
<evidence type="ECO:0000256" key="1">
    <source>
        <dbReference type="ARBA" id="ARBA00012552"/>
    </source>
</evidence>
<accession>E1RI54</accession>
<dbReference type="GeneID" id="9743114"/>
<dbReference type="PROSITE" id="PS51194">
    <property type="entry name" value="HELICASE_CTER"/>
    <property type="match status" value="1"/>
</dbReference>
<dbReference type="PROSITE" id="PS51192">
    <property type="entry name" value="HELICASE_ATP_BIND_1"/>
    <property type="match status" value="1"/>
</dbReference>
<protein>
    <recommendedName>
        <fullName evidence="1">RNA helicase</fullName>
        <ecNumber evidence="1">3.6.4.13</ecNumber>
    </recommendedName>
</protein>
<dbReference type="Pfam" id="PF03880">
    <property type="entry name" value="DbpA"/>
    <property type="match status" value="1"/>
</dbReference>
<evidence type="ECO:0000256" key="7">
    <source>
        <dbReference type="ARBA" id="ARBA00023016"/>
    </source>
</evidence>
<dbReference type="SUPFAM" id="SSF52540">
    <property type="entry name" value="P-loop containing nucleoside triphosphate hydrolases"/>
    <property type="match status" value="1"/>
</dbReference>
<dbReference type="AlphaFoldDB" id="E1RI54"/>
<dbReference type="GO" id="GO:0033592">
    <property type="term" value="F:RNA strand annealing activity"/>
    <property type="evidence" value="ECO:0007669"/>
    <property type="project" value="TreeGrafter"/>
</dbReference>
<dbReference type="InterPro" id="IPR014001">
    <property type="entry name" value="Helicase_ATP-bd"/>
</dbReference>
<dbReference type="GO" id="GO:0140097">
    <property type="term" value="F:catalytic activity, acting on DNA"/>
    <property type="evidence" value="ECO:0007669"/>
    <property type="project" value="UniProtKB-ARBA"/>
</dbReference>
<dbReference type="eggNOG" id="arCOG00558">
    <property type="taxonomic scope" value="Archaea"/>
</dbReference>
<keyword evidence="13" id="KW-1185">Reference proteome</keyword>
<evidence type="ECO:0000256" key="4">
    <source>
        <dbReference type="ARBA" id="ARBA00022801"/>
    </source>
</evidence>
<organism evidence="12 13">
    <name type="scientific">Methanolacinia petrolearia (strain DSM 11571 / OCM 486 / SEBR 4847)</name>
    <name type="common">Methanoplanus petrolearius</name>
    <dbReference type="NCBI Taxonomy" id="679926"/>
    <lineage>
        <taxon>Archaea</taxon>
        <taxon>Methanobacteriati</taxon>
        <taxon>Methanobacteriota</taxon>
        <taxon>Stenosarchaea group</taxon>
        <taxon>Methanomicrobia</taxon>
        <taxon>Methanomicrobiales</taxon>
        <taxon>Methanomicrobiaceae</taxon>
        <taxon>Methanolacinia</taxon>
    </lineage>
</organism>
<keyword evidence="2" id="KW-0963">Cytoplasm</keyword>
<evidence type="ECO:0000256" key="5">
    <source>
        <dbReference type="ARBA" id="ARBA00022806"/>
    </source>
</evidence>
<dbReference type="CDD" id="cd00268">
    <property type="entry name" value="DEADc"/>
    <property type="match status" value="1"/>
</dbReference>
<dbReference type="InterPro" id="IPR011545">
    <property type="entry name" value="DEAD/DEAH_box_helicase_dom"/>
</dbReference>
<dbReference type="CDD" id="cd18787">
    <property type="entry name" value="SF2_C_DEAD"/>
    <property type="match status" value="1"/>
</dbReference>
<feature type="domain" description="Helicase C-terminal" evidence="10">
    <location>
        <begin position="218"/>
        <end position="379"/>
    </location>
</feature>
<dbReference type="GO" id="GO:0009409">
    <property type="term" value="P:response to cold"/>
    <property type="evidence" value="ECO:0007669"/>
    <property type="project" value="TreeGrafter"/>
</dbReference>
<evidence type="ECO:0000256" key="8">
    <source>
        <dbReference type="PROSITE-ProRule" id="PRU00552"/>
    </source>
</evidence>
<dbReference type="InterPro" id="IPR027417">
    <property type="entry name" value="P-loop_NTPase"/>
</dbReference>
<dbReference type="InterPro" id="IPR014014">
    <property type="entry name" value="RNA_helicase_DEAD_Q_motif"/>
</dbReference>
<gene>
    <name evidence="12" type="ordered locus">Mpet_0665</name>
</gene>
<evidence type="ECO:0000259" key="10">
    <source>
        <dbReference type="PROSITE" id="PS51194"/>
    </source>
</evidence>
<evidence type="ECO:0000313" key="13">
    <source>
        <dbReference type="Proteomes" id="UP000006565"/>
    </source>
</evidence>
<dbReference type="Pfam" id="PF00271">
    <property type="entry name" value="Helicase_C"/>
    <property type="match status" value="1"/>
</dbReference>
<feature type="domain" description="Helicase ATP-binding" evidence="9">
    <location>
        <begin position="36"/>
        <end position="207"/>
    </location>
</feature>
<dbReference type="PANTHER" id="PTHR47963:SF8">
    <property type="entry name" value="ATP-DEPENDENT RNA HELICASE DEAD"/>
    <property type="match status" value="1"/>
</dbReference>
<dbReference type="GO" id="GO:0016787">
    <property type="term" value="F:hydrolase activity"/>
    <property type="evidence" value="ECO:0007669"/>
    <property type="project" value="UniProtKB-KW"/>
</dbReference>
<evidence type="ECO:0000313" key="12">
    <source>
        <dbReference type="EMBL" id="ADN35439.1"/>
    </source>
</evidence>
<dbReference type="RefSeq" id="WP_013328617.1">
    <property type="nucleotide sequence ID" value="NC_014507.1"/>
</dbReference>
<evidence type="ECO:0000259" key="11">
    <source>
        <dbReference type="PROSITE" id="PS51195"/>
    </source>
</evidence>
<feature type="short sequence motif" description="Q motif" evidence="8">
    <location>
        <begin position="5"/>
        <end position="33"/>
    </location>
</feature>
<dbReference type="InterPro" id="IPR005580">
    <property type="entry name" value="DbpA/CsdA_RNA-bd_dom"/>
</dbReference>
<evidence type="ECO:0000259" key="9">
    <source>
        <dbReference type="PROSITE" id="PS51192"/>
    </source>
</evidence>
<name>E1RI54_METP4</name>
<dbReference type="GO" id="GO:0003724">
    <property type="term" value="F:RNA helicase activity"/>
    <property type="evidence" value="ECO:0007669"/>
    <property type="project" value="UniProtKB-EC"/>
</dbReference>
<dbReference type="Pfam" id="PF00270">
    <property type="entry name" value="DEAD"/>
    <property type="match status" value="1"/>
</dbReference>